<evidence type="ECO:0000259" key="7">
    <source>
        <dbReference type="PROSITE" id="PS51192"/>
    </source>
</evidence>
<evidence type="ECO:0000256" key="4">
    <source>
        <dbReference type="ARBA" id="ARBA00022806"/>
    </source>
</evidence>
<dbReference type="GO" id="GO:0003724">
    <property type="term" value="F:RNA helicase activity"/>
    <property type="evidence" value="ECO:0007669"/>
    <property type="project" value="UniProtKB-EC"/>
</dbReference>
<dbReference type="Pfam" id="PF00270">
    <property type="entry name" value="DEAD"/>
    <property type="match status" value="1"/>
</dbReference>
<dbReference type="InterPro" id="IPR014001">
    <property type="entry name" value="Helicase_ATP-bd"/>
</dbReference>
<dbReference type="AlphaFoldDB" id="A0A915KMY1"/>
<keyword evidence="2 6" id="KW-0547">Nucleotide-binding</keyword>
<dbReference type="GO" id="GO:0005524">
    <property type="term" value="F:ATP binding"/>
    <property type="evidence" value="ECO:0007669"/>
    <property type="project" value="UniProtKB-KW"/>
</dbReference>
<name>A0A915KMY1_ROMCU</name>
<evidence type="ECO:0000256" key="2">
    <source>
        <dbReference type="ARBA" id="ARBA00022741"/>
    </source>
</evidence>
<comment type="similarity">
    <text evidence="6">Belongs to the DEAD box helicase family.</text>
</comment>
<dbReference type="WBParaSite" id="nRc.2.0.1.t40202-RA">
    <property type="protein sequence ID" value="nRc.2.0.1.t40202-RA"/>
    <property type="gene ID" value="nRc.2.0.1.g40202"/>
</dbReference>
<evidence type="ECO:0000259" key="8">
    <source>
        <dbReference type="PROSITE" id="PS51194"/>
    </source>
</evidence>
<keyword evidence="5 6" id="KW-0067">ATP-binding</keyword>
<evidence type="ECO:0000256" key="3">
    <source>
        <dbReference type="ARBA" id="ARBA00022801"/>
    </source>
</evidence>
<sequence>MHESTNKNLKPKSREQWPFEPEAVILAPTRELAIQISEEARIFAEGTSVKPCCLYGGTAPKLLKERLRRDGSNMLIATPGRLADFIDCGYIKLYSKCRYFILDEADRMLEMGFRYDIHFIADNMKSLKDRQTLMFSATFPKLVQKLANNFLSKNYPFIAVGMVGAANRDICQTVKQVDSQSKKDHLLEILSEDLSNNQPISKFFQKFVYGRKLFFICRRIDQAEREEILKNFKSGICPILIATAIAARGLDIAGVDHVINYDVPKSRIGNVGRATSFYDAKRDSKIARYMVKILLEAQQEVPDFLQALVRYIGDTGVGKSGSKMVNDWE</sequence>
<dbReference type="InterPro" id="IPR001650">
    <property type="entry name" value="Helicase_C-like"/>
</dbReference>
<keyword evidence="9" id="KW-1185">Reference proteome</keyword>
<reference evidence="10" key="1">
    <citation type="submission" date="2022-11" db="UniProtKB">
        <authorList>
            <consortium name="WormBaseParasite"/>
        </authorList>
    </citation>
    <scope>IDENTIFICATION</scope>
</reference>
<evidence type="ECO:0000256" key="6">
    <source>
        <dbReference type="RuleBase" id="RU000492"/>
    </source>
</evidence>
<evidence type="ECO:0000313" key="9">
    <source>
        <dbReference type="Proteomes" id="UP000887565"/>
    </source>
</evidence>
<dbReference type="InterPro" id="IPR011545">
    <property type="entry name" value="DEAD/DEAH_box_helicase_dom"/>
</dbReference>
<keyword evidence="4 6" id="KW-0347">Helicase</keyword>
<feature type="domain" description="Helicase C-terminal" evidence="8">
    <location>
        <begin position="150"/>
        <end position="329"/>
    </location>
</feature>
<dbReference type="EC" id="3.6.4.13" evidence="1"/>
<protein>
    <recommendedName>
        <fullName evidence="1">RNA helicase</fullName>
        <ecNumber evidence="1">3.6.4.13</ecNumber>
    </recommendedName>
</protein>
<dbReference type="GO" id="GO:0016787">
    <property type="term" value="F:hydrolase activity"/>
    <property type="evidence" value="ECO:0007669"/>
    <property type="project" value="UniProtKB-KW"/>
</dbReference>
<evidence type="ECO:0000256" key="1">
    <source>
        <dbReference type="ARBA" id="ARBA00012552"/>
    </source>
</evidence>
<proteinExistence type="inferred from homology"/>
<evidence type="ECO:0000256" key="5">
    <source>
        <dbReference type="ARBA" id="ARBA00022840"/>
    </source>
</evidence>
<evidence type="ECO:0000313" key="10">
    <source>
        <dbReference type="WBParaSite" id="nRc.2.0.1.t40202-RA"/>
    </source>
</evidence>
<dbReference type="CDD" id="cd18787">
    <property type="entry name" value="SF2_C_DEAD"/>
    <property type="match status" value="1"/>
</dbReference>
<dbReference type="SMART" id="SM00490">
    <property type="entry name" value="HELICc"/>
    <property type="match status" value="1"/>
</dbReference>
<dbReference type="Pfam" id="PF00271">
    <property type="entry name" value="Helicase_C"/>
    <property type="match status" value="1"/>
</dbReference>
<keyword evidence="3 6" id="KW-0378">Hydrolase</keyword>
<dbReference type="PROSITE" id="PS51194">
    <property type="entry name" value="HELICASE_CTER"/>
    <property type="match status" value="1"/>
</dbReference>
<dbReference type="SMART" id="SM00487">
    <property type="entry name" value="DEXDc"/>
    <property type="match status" value="1"/>
</dbReference>
<dbReference type="Gene3D" id="3.40.50.300">
    <property type="entry name" value="P-loop containing nucleotide triphosphate hydrolases"/>
    <property type="match status" value="2"/>
</dbReference>
<dbReference type="GO" id="GO:0003676">
    <property type="term" value="F:nucleic acid binding"/>
    <property type="evidence" value="ECO:0007669"/>
    <property type="project" value="InterPro"/>
</dbReference>
<dbReference type="GO" id="GO:0043186">
    <property type="term" value="C:P granule"/>
    <property type="evidence" value="ECO:0007669"/>
    <property type="project" value="UniProtKB-ARBA"/>
</dbReference>
<accession>A0A915KMY1</accession>
<dbReference type="InterPro" id="IPR000629">
    <property type="entry name" value="RNA-helicase_DEAD-box_CS"/>
</dbReference>
<dbReference type="SUPFAM" id="SSF52540">
    <property type="entry name" value="P-loop containing nucleoside triphosphate hydrolases"/>
    <property type="match status" value="1"/>
</dbReference>
<dbReference type="PANTHER" id="PTHR47958">
    <property type="entry name" value="ATP-DEPENDENT RNA HELICASE DBP3"/>
    <property type="match status" value="1"/>
</dbReference>
<dbReference type="InterPro" id="IPR027417">
    <property type="entry name" value="P-loop_NTPase"/>
</dbReference>
<dbReference type="PROSITE" id="PS00039">
    <property type="entry name" value="DEAD_ATP_HELICASE"/>
    <property type="match status" value="1"/>
</dbReference>
<dbReference type="PROSITE" id="PS51192">
    <property type="entry name" value="HELICASE_ATP_BIND_1"/>
    <property type="match status" value="1"/>
</dbReference>
<organism evidence="9 10">
    <name type="scientific">Romanomermis culicivorax</name>
    <name type="common">Nematode worm</name>
    <dbReference type="NCBI Taxonomy" id="13658"/>
    <lineage>
        <taxon>Eukaryota</taxon>
        <taxon>Metazoa</taxon>
        <taxon>Ecdysozoa</taxon>
        <taxon>Nematoda</taxon>
        <taxon>Enoplea</taxon>
        <taxon>Dorylaimia</taxon>
        <taxon>Mermithida</taxon>
        <taxon>Mermithoidea</taxon>
        <taxon>Mermithidae</taxon>
        <taxon>Romanomermis</taxon>
    </lineage>
</organism>
<feature type="domain" description="Helicase ATP-binding" evidence="7">
    <location>
        <begin position="1"/>
        <end position="157"/>
    </location>
</feature>
<dbReference type="Proteomes" id="UP000887565">
    <property type="component" value="Unplaced"/>
</dbReference>
<dbReference type="OMA" id="HILMFSA"/>